<evidence type="ECO:0000256" key="4">
    <source>
        <dbReference type="ARBA" id="ARBA00022696"/>
    </source>
</evidence>
<dbReference type="SUPFAM" id="SSF57362">
    <property type="entry name" value="BPTI-like"/>
    <property type="match status" value="3"/>
</dbReference>
<keyword evidence="7 10" id="KW-0094">Blood coagulation</keyword>
<dbReference type="EMBL" id="JAUYZG010000015">
    <property type="protein sequence ID" value="KAK2886995.1"/>
    <property type="molecule type" value="Genomic_DNA"/>
</dbReference>
<accession>A0AA88PJC3</accession>
<dbReference type="PANTHER" id="PTHR10083">
    <property type="entry name" value="KUNITZ-TYPE PROTEASE INHIBITOR-RELATED"/>
    <property type="match status" value="1"/>
</dbReference>
<dbReference type="PIRSF" id="PIRSF001620">
    <property type="entry name" value="TFPI"/>
    <property type="match status" value="1"/>
</dbReference>
<keyword evidence="10" id="KW-0732">Signal</keyword>
<keyword evidence="6 10" id="KW-0722">Serine protease inhibitor</keyword>
<evidence type="ECO:0000256" key="7">
    <source>
        <dbReference type="ARBA" id="ARBA00023084"/>
    </source>
</evidence>
<dbReference type="FunFam" id="4.10.410.10:FF:000011">
    <property type="entry name" value="Tissue factor pathway inhibitor"/>
    <property type="match status" value="3"/>
</dbReference>
<evidence type="ECO:0000256" key="8">
    <source>
        <dbReference type="ARBA" id="ARBA00023157"/>
    </source>
</evidence>
<dbReference type="InterPro" id="IPR036880">
    <property type="entry name" value="Kunitz_BPTI_sf"/>
</dbReference>
<reference evidence="11" key="1">
    <citation type="submission" date="2023-08" db="EMBL/GenBank/DDBJ databases">
        <title>Chromosome-level Genome Assembly of mud carp (Cirrhinus molitorella).</title>
        <authorList>
            <person name="Liu H."/>
        </authorList>
    </citation>
    <scope>NUCLEOTIDE SEQUENCE</scope>
    <source>
        <strain evidence="11">Prfri</strain>
        <tissue evidence="11">Muscle</tissue>
    </source>
</reference>
<evidence type="ECO:0000256" key="2">
    <source>
        <dbReference type="ARBA" id="ARBA00022525"/>
    </source>
</evidence>
<keyword evidence="4 10" id="KW-0356">Hemostasis</keyword>
<evidence type="ECO:0000256" key="3">
    <source>
        <dbReference type="ARBA" id="ARBA00022690"/>
    </source>
</evidence>
<evidence type="ECO:0000313" key="12">
    <source>
        <dbReference type="Proteomes" id="UP001187343"/>
    </source>
</evidence>
<keyword evidence="9" id="KW-0325">Glycoprotein</keyword>
<protein>
    <recommendedName>
        <fullName evidence="10">Tissue factor pathway inhibitor</fullName>
    </recommendedName>
</protein>
<dbReference type="GO" id="GO:0004867">
    <property type="term" value="F:serine-type endopeptidase inhibitor activity"/>
    <property type="evidence" value="ECO:0007669"/>
    <property type="project" value="UniProtKB-UniRule"/>
</dbReference>
<dbReference type="PANTHER" id="PTHR10083:SF379">
    <property type="entry name" value="TISSUE FACTOR PATHWAY INHIBITOR"/>
    <property type="match status" value="1"/>
</dbReference>
<keyword evidence="8" id="KW-1015">Disulfide bond</keyword>
<organism evidence="11 12">
    <name type="scientific">Cirrhinus molitorella</name>
    <name type="common">mud carp</name>
    <dbReference type="NCBI Taxonomy" id="172907"/>
    <lineage>
        <taxon>Eukaryota</taxon>
        <taxon>Metazoa</taxon>
        <taxon>Chordata</taxon>
        <taxon>Craniata</taxon>
        <taxon>Vertebrata</taxon>
        <taxon>Euteleostomi</taxon>
        <taxon>Actinopterygii</taxon>
        <taxon>Neopterygii</taxon>
        <taxon>Teleostei</taxon>
        <taxon>Ostariophysi</taxon>
        <taxon>Cypriniformes</taxon>
        <taxon>Cyprinidae</taxon>
        <taxon>Labeoninae</taxon>
        <taxon>Labeonini</taxon>
        <taxon>Cirrhinus</taxon>
    </lineage>
</organism>
<sequence>MACYLLGGLLLIVAVLESAVGQQAKEVCLLQIEEGTCNDDIQRYYYNTITQRCEEFSYSGCGGNANNFKSFVECQKTCFRIPKIPQICRFPKKEGPCRGLFKRYFFNITSMQCEPFTYGGCQGNENSFQSFQECMEYCRPPKTVPVICSEILDKGKCLASIPRYYYNSATKTCEEFIYTGCGGSNNNFISKQSCMDVCGKHGSKIGVKENWNPTKKSIRVSKEYLRRVKAQPPREKAAK</sequence>
<dbReference type="InterPro" id="IPR002223">
    <property type="entry name" value="Kunitz_BPTI"/>
</dbReference>
<gene>
    <name evidence="11" type="ORF">Q8A67_015223</name>
</gene>
<keyword evidence="12" id="KW-1185">Reference proteome</keyword>
<dbReference type="InterPro" id="IPR050098">
    <property type="entry name" value="TFPI/VKTCI-like"/>
</dbReference>
<comment type="subcellular location">
    <subcellularLocation>
        <location evidence="1 10">Secreted</location>
    </subcellularLocation>
</comment>
<dbReference type="Pfam" id="PF00014">
    <property type="entry name" value="Kunitz_BPTI"/>
    <property type="match status" value="3"/>
</dbReference>
<dbReference type="InterPro" id="IPR008296">
    <property type="entry name" value="TFPI-like"/>
</dbReference>
<dbReference type="GO" id="GO:0007596">
    <property type="term" value="P:blood coagulation"/>
    <property type="evidence" value="ECO:0007669"/>
    <property type="project" value="UniProtKB-UniRule"/>
</dbReference>
<evidence type="ECO:0000256" key="5">
    <source>
        <dbReference type="ARBA" id="ARBA00022737"/>
    </source>
</evidence>
<comment type="caution">
    <text evidence="11">The sequence shown here is derived from an EMBL/GenBank/DDBJ whole genome shotgun (WGS) entry which is preliminary data.</text>
</comment>
<evidence type="ECO:0000256" key="1">
    <source>
        <dbReference type="ARBA" id="ARBA00004613"/>
    </source>
</evidence>
<dbReference type="PRINTS" id="PR00759">
    <property type="entry name" value="BASICPTASE"/>
</dbReference>
<dbReference type="AlphaFoldDB" id="A0AA88PJC3"/>
<evidence type="ECO:0000313" key="11">
    <source>
        <dbReference type="EMBL" id="KAK2886995.1"/>
    </source>
</evidence>
<dbReference type="InterPro" id="IPR020901">
    <property type="entry name" value="Prtase_inh_Kunz-CS"/>
</dbReference>
<dbReference type="GO" id="GO:0005615">
    <property type="term" value="C:extracellular space"/>
    <property type="evidence" value="ECO:0007669"/>
    <property type="project" value="TreeGrafter"/>
</dbReference>
<name>A0AA88PJC3_9TELE</name>
<dbReference type="CDD" id="cd22617">
    <property type="entry name" value="Kunitz_TFPI2_2-like"/>
    <property type="match status" value="1"/>
</dbReference>
<evidence type="ECO:0000256" key="6">
    <source>
        <dbReference type="ARBA" id="ARBA00022900"/>
    </source>
</evidence>
<dbReference type="SMART" id="SM00131">
    <property type="entry name" value="KU"/>
    <property type="match status" value="3"/>
</dbReference>
<keyword evidence="3 10" id="KW-0646">Protease inhibitor</keyword>
<keyword evidence="5" id="KW-0677">Repeat</keyword>
<dbReference type="PROSITE" id="PS50279">
    <property type="entry name" value="BPTI_KUNITZ_2"/>
    <property type="match status" value="3"/>
</dbReference>
<dbReference type="Proteomes" id="UP001187343">
    <property type="component" value="Unassembled WGS sequence"/>
</dbReference>
<feature type="signal peptide" evidence="10">
    <location>
        <begin position="1"/>
        <end position="21"/>
    </location>
</feature>
<feature type="chain" id="PRO_5047550882" description="Tissue factor pathway inhibitor" evidence="10">
    <location>
        <begin position="22"/>
        <end position="239"/>
    </location>
</feature>
<dbReference type="PROSITE" id="PS00280">
    <property type="entry name" value="BPTI_KUNITZ_1"/>
    <property type="match status" value="2"/>
</dbReference>
<evidence type="ECO:0000256" key="9">
    <source>
        <dbReference type="ARBA" id="ARBA00023180"/>
    </source>
</evidence>
<evidence type="ECO:0000256" key="10">
    <source>
        <dbReference type="PIRNR" id="PIRNR001620"/>
    </source>
</evidence>
<proteinExistence type="predicted"/>
<keyword evidence="2" id="KW-0964">Secreted</keyword>
<dbReference type="Gene3D" id="4.10.410.10">
    <property type="entry name" value="Pancreatic trypsin inhibitor Kunitz domain"/>
    <property type="match status" value="3"/>
</dbReference>